<dbReference type="AlphaFoldDB" id="A0A9P4V2M4"/>
<feature type="region of interest" description="Disordered" evidence="1">
    <location>
        <begin position="1"/>
        <end position="81"/>
    </location>
</feature>
<organism evidence="2 3">
    <name type="scientific">Polyplosphaeria fusca</name>
    <dbReference type="NCBI Taxonomy" id="682080"/>
    <lineage>
        <taxon>Eukaryota</taxon>
        <taxon>Fungi</taxon>
        <taxon>Dikarya</taxon>
        <taxon>Ascomycota</taxon>
        <taxon>Pezizomycotina</taxon>
        <taxon>Dothideomycetes</taxon>
        <taxon>Pleosporomycetidae</taxon>
        <taxon>Pleosporales</taxon>
        <taxon>Tetraplosphaeriaceae</taxon>
        <taxon>Polyplosphaeria</taxon>
    </lineage>
</organism>
<dbReference type="Proteomes" id="UP000799444">
    <property type="component" value="Unassembled WGS sequence"/>
</dbReference>
<feature type="region of interest" description="Disordered" evidence="1">
    <location>
        <begin position="223"/>
        <end position="269"/>
    </location>
</feature>
<feature type="compositionally biased region" description="Basic and acidic residues" evidence="1">
    <location>
        <begin position="57"/>
        <end position="81"/>
    </location>
</feature>
<evidence type="ECO:0000256" key="1">
    <source>
        <dbReference type="SAM" id="MobiDB-lite"/>
    </source>
</evidence>
<comment type="caution">
    <text evidence="2">The sequence shown here is derived from an EMBL/GenBank/DDBJ whole genome shotgun (WGS) entry which is preliminary data.</text>
</comment>
<feature type="compositionally biased region" description="Basic and acidic residues" evidence="1">
    <location>
        <begin position="368"/>
        <end position="392"/>
    </location>
</feature>
<protein>
    <submittedName>
        <fullName evidence="2">Uncharacterized protein</fullName>
    </submittedName>
</protein>
<accession>A0A9P4V2M4</accession>
<name>A0A9P4V2M4_9PLEO</name>
<evidence type="ECO:0000313" key="2">
    <source>
        <dbReference type="EMBL" id="KAF2734401.1"/>
    </source>
</evidence>
<evidence type="ECO:0000313" key="3">
    <source>
        <dbReference type="Proteomes" id="UP000799444"/>
    </source>
</evidence>
<feature type="compositionally biased region" description="Acidic residues" evidence="1">
    <location>
        <begin position="257"/>
        <end position="269"/>
    </location>
</feature>
<dbReference type="EMBL" id="ML996148">
    <property type="protein sequence ID" value="KAF2734401.1"/>
    <property type="molecule type" value="Genomic_DNA"/>
</dbReference>
<keyword evidence="3" id="KW-1185">Reference proteome</keyword>
<reference evidence="2" key="1">
    <citation type="journal article" date="2020" name="Stud. Mycol.">
        <title>101 Dothideomycetes genomes: a test case for predicting lifestyles and emergence of pathogens.</title>
        <authorList>
            <person name="Haridas S."/>
            <person name="Albert R."/>
            <person name="Binder M."/>
            <person name="Bloem J."/>
            <person name="Labutti K."/>
            <person name="Salamov A."/>
            <person name="Andreopoulos B."/>
            <person name="Baker S."/>
            <person name="Barry K."/>
            <person name="Bills G."/>
            <person name="Bluhm B."/>
            <person name="Cannon C."/>
            <person name="Castanera R."/>
            <person name="Culley D."/>
            <person name="Daum C."/>
            <person name="Ezra D."/>
            <person name="Gonzalez J."/>
            <person name="Henrissat B."/>
            <person name="Kuo A."/>
            <person name="Liang C."/>
            <person name="Lipzen A."/>
            <person name="Lutzoni F."/>
            <person name="Magnuson J."/>
            <person name="Mondo S."/>
            <person name="Nolan M."/>
            <person name="Ohm R."/>
            <person name="Pangilinan J."/>
            <person name="Park H.-J."/>
            <person name="Ramirez L."/>
            <person name="Alfaro M."/>
            <person name="Sun H."/>
            <person name="Tritt A."/>
            <person name="Yoshinaga Y."/>
            <person name="Zwiers L.-H."/>
            <person name="Turgeon B."/>
            <person name="Goodwin S."/>
            <person name="Spatafora J."/>
            <person name="Crous P."/>
            <person name="Grigoriev I."/>
        </authorList>
    </citation>
    <scope>NUCLEOTIDE SEQUENCE</scope>
    <source>
        <strain evidence="2">CBS 125425</strain>
    </source>
</reference>
<proteinExistence type="predicted"/>
<feature type="region of interest" description="Disordered" evidence="1">
    <location>
        <begin position="365"/>
        <end position="426"/>
    </location>
</feature>
<gene>
    <name evidence="2" type="ORF">EJ04DRAFT_564266</name>
</gene>
<feature type="compositionally biased region" description="Basic and acidic residues" evidence="1">
    <location>
        <begin position="1"/>
        <end position="16"/>
    </location>
</feature>
<sequence>MGHSSERRPTGKKARESVLMGADDPLEAAIEAYSPGAYDQDSRNRDSNTPGPDADSDAPRPDATPRPDAELKQIGHGERSRPALLMSDNMYNTWVAAMRAKEEMQYFGKSGPKQKELQKKLKLNHRRRMRLLDDLVDLDTSVFNLRRKRKIDLKRINAILKDSKETKNRRAELLREYNGIKKVLAKARAAFRHAVAENKRALPIVERAFERAFAERHLLHEYDPKTPSVEDSLDSREVTPTPGSQPPSLSPSRSISEDEEEESELDEDEAYDALSEIRRCHRAWCTQQERFTNHRGNYAQALDDFTKADASQRSDPRSKHEIETQFGPIWFQMSQKRTMKLRKAERKLAAAETWAAQLGIPIPVFERPSGEPGKEFGNKGETKQERKARIEGWLDEVDENATLSAEPSIHSEAAESDRTNQYNDSG</sequence>